<evidence type="ECO:0000256" key="1">
    <source>
        <dbReference type="SAM" id="SignalP"/>
    </source>
</evidence>
<gene>
    <name evidence="2" type="ORF">PRZ48_011135</name>
</gene>
<evidence type="ECO:0000313" key="2">
    <source>
        <dbReference type="EMBL" id="KAK4498477.1"/>
    </source>
</evidence>
<organism evidence="2 3">
    <name type="scientific">Zasmidium cellare</name>
    <name type="common">Wine cellar mold</name>
    <name type="synonym">Racodium cellare</name>
    <dbReference type="NCBI Taxonomy" id="395010"/>
    <lineage>
        <taxon>Eukaryota</taxon>
        <taxon>Fungi</taxon>
        <taxon>Dikarya</taxon>
        <taxon>Ascomycota</taxon>
        <taxon>Pezizomycotina</taxon>
        <taxon>Dothideomycetes</taxon>
        <taxon>Dothideomycetidae</taxon>
        <taxon>Mycosphaerellales</taxon>
        <taxon>Mycosphaerellaceae</taxon>
        <taxon>Zasmidium</taxon>
    </lineage>
</organism>
<protein>
    <submittedName>
        <fullName evidence="2">Uncharacterized protein</fullName>
    </submittedName>
</protein>
<sequence length="294" mass="31213">MQYSTILLTALTALSTGVSGLAIPSLFSRDNCPEYQQAKANQSTIFGLQLAGSAKDQDDLDQTCTQLNEGKYAKWKQEGLFINDIKKPVCQGTPNTTTLLPTLAASTTKLFTHLLLTSFPSSQSKSYLCKNLRYTLLDSLLLNSDTVIATLCNTTATPQAPQPFTPLAEDNSTAVGDVHSASAEVFAYTLASGYSTPDALRAACEDAPSKKDAWNKLLLNGTAVEETLCSIKSPLSVDAAKGKIKEAMSKWYGTVLGGVSNAEGWQEEVCGGLSCESMESVGLDGEVVRGVVGC</sequence>
<dbReference type="EMBL" id="JAXOVC010000008">
    <property type="protein sequence ID" value="KAK4498477.1"/>
    <property type="molecule type" value="Genomic_DNA"/>
</dbReference>
<feature type="chain" id="PRO_5045634707" evidence="1">
    <location>
        <begin position="21"/>
        <end position="294"/>
    </location>
</feature>
<name>A0ABR0EAK5_ZASCE</name>
<proteinExistence type="predicted"/>
<keyword evidence="3" id="KW-1185">Reference proteome</keyword>
<evidence type="ECO:0000313" key="3">
    <source>
        <dbReference type="Proteomes" id="UP001305779"/>
    </source>
</evidence>
<reference evidence="2 3" key="1">
    <citation type="journal article" date="2023" name="G3 (Bethesda)">
        <title>A chromosome-level genome assembly of Zasmidium syzygii isolated from banana leaves.</title>
        <authorList>
            <person name="van Westerhoven A.C."/>
            <person name="Mehrabi R."/>
            <person name="Talebi R."/>
            <person name="Steentjes M.B.F."/>
            <person name="Corcolon B."/>
            <person name="Chong P.A."/>
            <person name="Kema G.H.J."/>
            <person name="Seidl M.F."/>
        </authorList>
    </citation>
    <scope>NUCLEOTIDE SEQUENCE [LARGE SCALE GENOMIC DNA]</scope>
    <source>
        <strain evidence="2 3">P124</strain>
    </source>
</reference>
<feature type="signal peptide" evidence="1">
    <location>
        <begin position="1"/>
        <end position="20"/>
    </location>
</feature>
<accession>A0ABR0EAK5</accession>
<comment type="caution">
    <text evidence="2">The sequence shown here is derived from an EMBL/GenBank/DDBJ whole genome shotgun (WGS) entry which is preliminary data.</text>
</comment>
<dbReference type="Proteomes" id="UP001305779">
    <property type="component" value="Unassembled WGS sequence"/>
</dbReference>
<keyword evidence="1" id="KW-0732">Signal</keyword>